<keyword evidence="3" id="KW-1185">Reference proteome</keyword>
<accession>A0A9P4TLJ5</accession>
<evidence type="ECO:0000256" key="1">
    <source>
        <dbReference type="SAM" id="Phobius"/>
    </source>
</evidence>
<feature type="transmembrane region" description="Helical" evidence="1">
    <location>
        <begin position="207"/>
        <end position="225"/>
    </location>
</feature>
<dbReference type="Proteomes" id="UP000801428">
    <property type="component" value="Unassembled WGS sequence"/>
</dbReference>
<evidence type="ECO:0000313" key="2">
    <source>
        <dbReference type="EMBL" id="KAF3008913.1"/>
    </source>
</evidence>
<dbReference type="AlphaFoldDB" id="A0A9P4TLJ5"/>
<proteinExistence type="predicted"/>
<sequence length="240" mass="28921">MIHRRNVNILEFILHMRRWRLFPNPARVLDFDSDNVSWRQIIARLDELGIDFRKLDIKLYNELKSCETHEDLDIKLSSVQHMKESGVLELRYNNWRRHSEQMVYYELKLETEKRFPVSLNHMRFSHTFPLGIECNDARIAQLCDGPDPNAMPRVPRKEIHPWWAVHRMLRDFLKDLLRPVVKRYWTEPTAPARAWLHKWFMYPAWRYILWVLLVACPLLGFHMWYSMSENGCGTKCLDSA</sequence>
<protein>
    <submittedName>
        <fullName evidence="2">Uncharacterized protein</fullName>
    </submittedName>
</protein>
<dbReference type="OrthoDB" id="3795035at2759"/>
<keyword evidence="1" id="KW-1133">Transmembrane helix</keyword>
<reference evidence="2" key="1">
    <citation type="submission" date="2019-04" db="EMBL/GenBank/DDBJ databases">
        <title>Sequencing of skin fungus with MAO and IRED activity.</title>
        <authorList>
            <person name="Marsaioli A.J."/>
            <person name="Bonatto J.M.C."/>
            <person name="Reis Junior O."/>
        </authorList>
    </citation>
    <scope>NUCLEOTIDE SEQUENCE</scope>
    <source>
        <strain evidence="2">30M1</strain>
    </source>
</reference>
<dbReference type="EMBL" id="SWKU01000003">
    <property type="protein sequence ID" value="KAF3008913.1"/>
    <property type="molecule type" value="Genomic_DNA"/>
</dbReference>
<gene>
    <name evidence="2" type="ORF">E8E13_011248</name>
</gene>
<keyword evidence="1" id="KW-0812">Transmembrane</keyword>
<evidence type="ECO:0000313" key="3">
    <source>
        <dbReference type="Proteomes" id="UP000801428"/>
    </source>
</evidence>
<organism evidence="2 3">
    <name type="scientific">Curvularia kusanoi</name>
    <name type="common">Cochliobolus kusanoi</name>
    <dbReference type="NCBI Taxonomy" id="90978"/>
    <lineage>
        <taxon>Eukaryota</taxon>
        <taxon>Fungi</taxon>
        <taxon>Dikarya</taxon>
        <taxon>Ascomycota</taxon>
        <taxon>Pezizomycotina</taxon>
        <taxon>Dothideomycetes</taxon>
        <taxon>Pleosporomycetidae</taxon>
        <taxon>Pleosporales</taxon>
        <taxon>Pleosporineae</taxon>
        <taxon>Pleosporaceae</taxon>
        <taxon>Curvularia</taxon>
    </lineage>
</organism>
<comment type="caution">
    <text evidence="2">The sequence shown here is derived from an EMBL/GenBank/DDBJ whole genome shotgun (WGS) entry which is preliminary data.</text>
</comment>
<keyword evidence="1" id="KW-0472">Membrane</keyword>
<name>A0A9P4TLJ5_CURKU</name>